<reference evidence="2" key="1">
    <citation type="submission" date="2020-05" db="EMBL/GenBank/DDBJ databases">
        <authorList>
            <person name="Chiriac C."/>
            <person name="Salcher M."/>
            <person name="Ghai R."/>
            <person name="Kavagutti S V."/>
        </authorList>
    </citation>
    <scope>NUCLEOTIDE SEQUENCE</scope>
</reference>
<gene>
    <name evidence="2" type="ORF">UFOVP1333_10</name>
</gene>
<protein>
    <submittedName>
        <fullName evidence="2">Uncharacterized protein</fullName>
    </submittedName>
</protein>
<sequence length="534" mass="53687">MALALVKSSTIASAANVGSLATSFASLPSAGNMIVVLVSAWRSSAANISSVTDNQGNTYTKAIDRNGGNGGLSEASIWYCASIGSPSGIHTITTNATAGVDNYIVVIASEVSGQDTSAPLDASTSAAISTTGDVATGTTGTLSQANEIVFIAASVSGSSSNITIDTPATYTRIGVQQDSNTYIGFEGSYKIVAATTAVVGQWSHDNTGQDEASGVIATFKAAAGGDPISAFQHDAFQGDAFQFGAIVSPAGVDVTVTPSVGSLTLTGFASTLTADSSAAPGLQALVITGLAPTVTASFAAAPGVGSLILTGFAASVVASSSATPGVQALTLTGLAPTVTGASSAAPGAGSLTLTGYAPTLTADSSATPDVQALIITGYAPTVTANSGGVDVTVTPGVQALVLTGLAPTLSADSSVTPDVGSLTLTGYEPDASIRTGGGGADGVGIPSRKKKKKRIYEPHELEPHKSVQQQVEEFLAERDKPAPVITPKKRKAKAKPEQPAPELTAQEREAMEYWRIQDEIDAEEEDIIMLLLNA</sequence>
<feature type="region of interest" description="Disordered" evidence="1">
    <location>
        <begin position="480"/>
        <end position="506"/>
    </location>
</feature>
<dbReference type="EMBL" id="LR797280">
    <property type="protein sequence ID" value="CAB4198957.1"/>
    <property type="molecule type" value="Genomic_DNA"/>
</dbReference>
<accession>A0A6J5RXD4</accession>
<name>A0A6J5RXD4_9CAUD</name>
<evidence type="ECO:0000256" key="1">
    <source>
        <dbReference type="SAM" id="MobiDB-lite"/>
    </source>
</evidence>
<organism evidence="2">
    <name type="scientific">uncultured Caudovirales phage</name>
    <dbReference type="NCBI Taxonomy" id="2100421"/>
    <lineage>
        <taxon>Viruses</taxon>
        <taxon>Duplodnaviria</taxon>
        <taxon>Heunggongvirae</taxon>
        <taxon>Uroviricota</taxon>
        <taxon>Caudoviricetes</taxon>
        <taxon>Peduoviridae</taxon>
        <taxon>Maltschvirus</taxon>
        <taxon>Maltschvirus maltsch</taxon>
    </lineage>
</organism>
<evidence type="ECO:0000313" key="2">
    <source>
        <dbReference type="EMBL" id="CAB4198957.1"/>
    </source>
</evidence>
<proteinExistence type="predicted"/>